<dbReference type="InterPro" id="IPR003830">
    <property type="entry name" value="ComA_synth"/>
</dbReference>
<evidence type="ECO:0000256" key="2">
    <source>
        <dbReference type="SAM" id="MobiDB-lite"/>
    </source>
</evidence>
<keyword evidence="4" id="KW-1185">Reference proteome</keyword>
<dbReference type="AlphaFoldDB" id="A0A7G5C4V6"/>
<dbReference type="Pfam" id="PF02679">
    <property type="entry name" value="ComA"/>
    <property type="match status" value="1"/>
</dbReference>
<sequence length="274" mass="29783">MQITTPTSTWPEALSDPSGLRQAKPRTKGLTMVIDKGMGMNAFSDLLATSGQFIDIVKFGFGTSPLYPIPVIRGKIELAVKQGIIVTPGGTLLEAAVRLDVVPGFFRQILALGFTGVEVSDGTIEISRSQRNELIRDAKSLGLTVFTEYGKKQFGSRIDANDFAATAERDWACGAELVTVEARESGKGVGLFDERGDCRDGDLSQILKVVPNLNRVLWEAPLKEQQVALIQSLGADVHLGNIPCQDVLTLETLRRGLRSDTFGLQQVPNCDYMI</sequence>
<dbReference type="EMBL" id="CP041969">
    <property type="protein sequence ID" value="QMV44240.1"/>
    <property type="molecule type" value="Genomic_DNA"/>
</dbReference>
<evidence type="ECO:0000256" key="1">
    <source>
        <dbReference type="ARBA" id="ARBA00010424"/>
    </source>
</evidence>
<dbReference type="Proteomes" id="UP000515679">
    <property type="component" value="Chromosome"/>
</dbReference>
<dbReference type="RefSeq" id="WP_182300475.1">
    <property type="nucleotide sequence ID" value="NZ_CP041969.1"/>
</dbReference>
<feature type="compositionally biased region" description="Polar residues" evidence="2">
    <location>
        <begin position="1"/>
        <end position="10"/>
    </location>
</feature>
<dbReference type="PANTHER" id="PTHR48413">
    <property type="match status" value="1"/>
</dbReference>
<gene>
    <name evidence="3" type="ORF">FPL14_26030</name>
</gene>
<dbReference type="SUPFAM" id="SSF102110">
    <property type="entry name" value="(2r)-phospho-3-sulfolactate synthase ComA"/>
    <property type="match status" value="1"/>
</dbReference>
<dbReference type="Gene3D" id="3.20.20.70">
    <property type="entry name" value="Aldolase class I"/>
    <property type="match status" value="1"/>
</dbReference>
<organism evidence="3 4">
    <name type="scientific">Cohnella cholangitidis</name>
    <dbReference type="NCBI Taxonomy" id="2598458"/>
    <lineage>
        <taxon>Bacteria</taxon>
        <taxon>Bacillati</taxon>
        <taxon>Bacillota</taxon>
        <taxon>Bacilli</taxon>
        <taxon>Bacillales</taxon>
        <taxon>Paenibacillaceae</taxon>
        <taxon>Cohnella</taxon>
    </lineage>
</organism>
<evidence type="ECO:0000313" key="3">
    <source>
        <dbReference type="EMBL" id="QMV44240.1"/>
    </source>
</evidence>
<dbReference type="InterPro" id="IPR036112">
    <property type="entry name" value="ComA_synth_sf"/>
</dbReference>
<name>A0A7G5C4V6_9BACL</name>
<reference evidence="3 4" key="1">
    <citation type="submission" date="2019-07" db="EMBL/GenBank/DDBJ databases">
        <authorList>
            <person name="Kim J.K."/>
            <person name="Cheong H.-M."/>
            <person name="Choi Y."/>
            <person name="Hwang K.J."/>
            <person name="Lee S."/>
            <person name="Choi C."/>
        </authorList>
    </citation>
    <scope>NUCLEOTIDE SEQUENCE [LARGE SCALE GENOMIC DNA]</scope>
    <source>
        <strain evidence="3 4">KS 22</strain>
    </source>
</reference>
<dbReference type="InterPro" id="IPR013785">
    <property type="entry name" value="Aldolase_TIM"/>
</dbReference>
<dbReference type="PANTHER" id="PTHR48413:SF1">
    <property type="entry name" value="PROTEIN HEAT-STRESS-ASSOCIATED 32"/>
    <property type="match status" value="1"/>
</dbReference>
<feature type="region of interest" description="Disordered" evidence="2">
    <location>
        <begin position="1"/>
        <end position="23"/>
    </location>
</feature>
<dbReference type="KEGG" id="cchl:FPL14_26030"/>
<evidence type="ECO:0000313" key="4">
    <source>
        <dbReference type="Proteomes" id="UP000515679"/>
    </source>
</evidence>
<protein>
    <submittedName>
        <fullName evidence="3">Phosphosulfolactate synthase</fullName>
    </submittedName>
</protein>
<comment type="similarity">
    <text evidence="1">Belongs to the phosphosulfolactate synthase family.</text>
</comment>
<accession>A0A7G5C4V6</accession>
<proteinExistence type="inferred from homology"/>